<reference evidence="2" key="2">
    <citation type="submission" date="2025-09" db="UniProtKB">
        <authorList>
            <consortium name="Ensembl"/>
        </authorList>
    </citation>
    <scope>IDENTIFICATION</scope>
</reference>
<feature type="region of interest" description="Disordered" evidence="1">
    <location>
        <begin position="1584"/>
        <end position="1657"/>
    </location>
</feature>
<feature type="region of interest" description="Disordered" evidence="1">
    <location>
        <begin position="1"/>
        <end position="40"/>
    </location>
</feature>
<feature type="region of interest" description="Disordered" evidence="1">
    <location>
        <begin position="232"/>
        <end position="289"/>
    </location>
</feature>
<keyword evidence="3" id="KW-1185">Reference proteome</keyword>
<feature type="region of interest" description="Disordered" evidence="1">
    <location>
        <begin position="1670"/>
        <end position="1921"/>
    </location>
</feature>
<evidence type="ECO:0008006" key="4">
    <source>
        <dbReference type="Google" id="ProtNLM"/>
    </source>
</evidence>
<feature type="compositionally biased region" description="Low complexity" evidence="1">
    <location>
        <begin position="1719"/>
        <end position="1729"/>
    </location>
</feature>
<feature type="region of interest" description="Disordered" evidence="1">
    <location>
        <begin position="181"/>
        <end position="205"/>
    </location>
</feature>
<dbReference type="PANTHER" id="PTHR13958">
    <property type="entry name" value="CENTROSOME-ASSOCIATED PROTEIN 350"/>
    <property type="match status" value="1"/>
</dbReference>
<feature type="compositionally biased region" description="Polar residues" evidence="1">
    <location>
        <begin position="356"/>
        <end position="365"/>
    </location>
</feature>
<dbReference type="PANTHER" id="PTHR13958:SF5">
    <property type="entry name" value="COILED-COIL DOMAIN-CONTAINING PROTEIN 187"/>
    <property type="match status" value="1"/>
</dbReference>
<feature type="compositionally biased region" description="Polar residues" evidence="1">
    <location>
        <begin position="1744"/>
        <end position="1765"/>
    </location>
</feature>
<feature type="compositionally biased region" description="Polar residues" evidence="1">
    <location>
        <begin position="1687"/>
        <end position="1699"/>
    </location>
</feature>
<gene>
    <name evidence="2" type="primary">Ccdc187</name>
</gene>
<feature type="compositionally biased region" description="Low complexity" evidence="1">
    <location>
        <begin position="1505"/>
        <end position="1515"/>
    </location>
</feature>
<feature type="region of interest" description="Disordered" evidence="1">
    <location>
        <begin position="1500"/>
        <end position="1564"/>
    </location>
</feature>
<feature type="compositionally biased region" description="Polar residues" evidence="1">
    <location>
        <begin position="181"/>
        <end position="200"/>
    </location>
</feature>
<feature type="compositionally biased region" description="Polar residues" evidence="1">
    <location>
        <begin position="1064"/>
        <end position="1084"/>
    </location>
</feature>
<feature type="compositionally biased region" description="Polar residues" evidence="1">
    <location>
        <begin position="1264"/>
        <end position="1286"/>
    </location>
</feature>
<reference evidence="2" key="1">
    <citation type="submission" date="2025-08" db="UniProtKB">
        <authorList>
            <consortium name="Ensembl"/>
        </authorList>
    </citation>
    <scope>IDENTIFICATION</scope>
</reference>
<feature type="region of interest" description="Disordered" evidence="1">
    <location>
        <begin position="307"/>
        <end position="365"/>
    </location>
</feature>
<dbReference type="GO" id="GO:0005813">
    <property type="term" value="C:centrosome"/>
    <property type="evidence" value="ECO:0007669"/>
    <property type="project" value="InterPro"/>
</dbReference>
<dbReference type="Proteomes" id="UP000694398">
    <property type="component" value="Unassembled WGS sequence"/>
</dbReference>
<feature type="region of interest" description="Disordered" evidence="1">
    <location>
        <begin position="540"/>
        <end position="567"/>
    </location>
</feature>
<feature type="compositionally biased region" description="Pro residues" evidence="1">
    <location>
        <begin position="1809"/>
        <end position="1819"/>
    </location>
</feature>
<dbReference type="InterPro" id="IPR028750">
    <property type="entry name" value="CEP350/CC187"/>
</dbReference>
<feature type="compositionally biased region" description="Low complexity" evidence="1">
    <location>
        <begin position="120"/>
        <end position="136"/>
    </location>
</feature>
<organism evidence="2 3">
    <name type="scientific">Chinchilla lanigera</name>
    <name type="common">Long-tailed chinchilla</name>
    <name type="synonym">Chinchilla villidera</name>
    <dbReference type="NCBI Taxonomy" id="34839"/>
    <lineage>
        <taxon>Eukaryota</taxon>
        <taxon>Metazoa</taxon>
        <taxon>Chordata</taxon>
        <taxon>Craniata</taxon>
        <taxon>Vertebrata</taxon>
        <taxon>Euteleostomi</taxon>
        <taxon>Mammalia</taxon>
        <taxon>Eutheria</taxon>
        <taxon>Euarchontoglires</taxon>
        <taxon>Glires</taxon>
        <taxon>Rodentia</taxon>
        <taxon>Hystricomorpha</taxon>
        <taxon>Chinchillidae</taxon>
        <taxon>Chinchilla</taxon>
    </lineage>
</organism>
<feature type="region of interest" description="Disordered" evidence="1">
    <location>
        <begin position="2067"/>
        <end position="2103"/>
    </location>
</feature>
<feature type="compositionally biased region" description="Low complexity" evidence="1">
    <location>
        <begin position="1542"/>
        <end position="1564"/>
    </location>
</feature>
<feature type="region of interest" description="Disordered" evidence="1">
    <location>
        <begin position="789"/>
        <end position="838"/>
    </location>
</feature>
<feature type="compositionally biased region" description="Pro residues" evidence="1">
    <location>
        <begin position="1885"/>
        <end position="1894"/>
    </location>
</feature>
<evidence type="ECO:0000313" key="3">
    <source>
        <dbReference type="Proteomes" id="UP000694398"/>
    </source>
</evidence>
<protein>
    <recommendedName>
        <fullName evidence="4">Coiled-coil domain containing 187</fullName>
    </recommendedName>
</protein>
<feature type="compositionally biased region" description="Low complexity" evidence="1">
    <location>
        <begin position="1766"/>
        <end position="1781"/>
    </location>
</feature>
<name>A0A8C2V9J4_CHILA</name>
<evidence type="ECO:0000256" key="1">
    <source>
        <dbReference type="SAM" id="MobiDB-lite"/>
    </source>
</evidence>
<feature type="region of interest" description="Disordered" evidence="1">
    <location>
        <begin position="904"/>
        <end position="926"/>
    </location>
</feature>
<feature type="compositionally biased region" description="Low complexity" evidence="1">
    <location>
        <begin position="307"/>
        <end position="322"/>
    </location>
</feature>
<feature type="region of interest" description="Disordered" evidence="1">
    <location>
        <begin position="1006"/>
        <end position="1153"/>
    </location>
</feature>
<dbReference type="GeneTree" id="ENSGT00530000065015"/>
<feature type="compositionally biased region" description="Basic and acidic residues" evidence="1">
    <location>
        <begin position="11"/>
        <end position="21"/>
    </location>
</feature>
<feature type="compositionally biased region" description="Polar residues" evidence="1">
    <location>
        <begin position="1978"/>
        <end position="1993"/>
    </location>
</feature>
<feature type="region of interest" description="Disordered" evidence="1">
    <location>
        <begin position="110"/>
        <end position="165"/>
    </location>
</feature>
<sequence>MASAQCPLSNREPRSHPEASRGDVLGGAGQPGQPWTPGWVDKAELDSAATGTWPQREDGLCPSVAEDCAVAMAQQPGGLGAPALLAWSSNRDAVEPALRGRACSLPVWSTDQEARGGGSSVSSGRLSGSSGGHVSRAPPHGPWKERLPRGLGSQRPPRKSDPRLERLRDRICQQARGQVSCASLGTSAPSSASRLCSASTPAPRRRTYKVTAALPGPAHSGLSILRVAEPREEDQAPLGVGQELSRATRHQAPGLRDKARRTWARSCRRDRAPRSLSPGRAGKGKDPESVGIRAWRRGQELARLLLGPSPARPARPSTSPSRDLGPAMALGDIKRASATEGSSVHTWPDRLASAGSDPQVSENTASLACHGQRAMIHTAMAILQDLRQQIQAGLELAQGPRLEPKRRASKLKPQNLGQQGRWSIQLRQGSCPKSPCDVVEGTHSALDRARRAHPQQPSSTSAKWEPCPSRAWEAAGWDPCFQRPPSPSEKLSPCAQGPWSALPWLACPQWAWVHNEDWEVPDPRPWSPLERPYLAPQRSWSGSYSKRARSPCKGRGATTPPSKAKQAWPWSLQGKELGAEPFPPHLQPRGALGQSHSSEALCNFLHQKAQAWRQQSLQQTVTNTDALERRSQKLQEVYRKQREAVQGKAVSVVSQTNPGIVTFVSSSAQSGDLKAPGSLEPPEQEWSKVTSGMVLGNQEVPGSFCLCLNRAWNRLETPLPVSATSSLGSVWLQDPGRGLHVCLDPQMAEQLDLSGPLHTQHKQARLQALETMANVLQQRIDILTAKLHRNEAPDSSQDAASELKSLGPSTTPTAPAYPGASLPRGDRGSRGDDFLDAEPLLWSPGATQEGRWQLEHRLQGHSSPFQAAGASMGSMLGVPAAPHPTCGSPWLEERPAARGVGLVTPWTPRSCGPQEPGAPRPRGRGGHLADFQLKSLRFLESLKQDPGLGLSPQLEQRQQQQEQALALLRQRAEEEVWETQMALDGLLFKHQLERLLEKHRPRSWLGRASKLEQPQIHVGPAPTASAQSPEPAKTRSPPALGRDVTGSSQGPEEGQASVEGKSASADTRSQTAASAGNRGSSVTAPDSAGPTSPPLAPVSFRWKPGSKAVVPGLATPDPGSARLRPARLCPPDSPAHQGSAAGTGSAEPGAGRVGVRPCTAALEQSLREEGLRAQHWAPLLRLREMALEEKARAERAWLEHQRGCLGRGSHQATRAALLERTQALSRLEKEWREIRDLRDLHRSVLQGRQQLLQQQEATVQRLATLQQSPSPQVKPTWQGASETGQQLEGALCPQTAWRPGSPASPQAHRGPESAEGARLAPEPWEETPQTPADAAGHQQPPSPASGGDTAEASSLPKAGGSHIDQEPCDPQLGHLHSGSLDPGQLLDSTYPALEAKRDSPIAQLGVQEAPEPPTGDSQTQARACWAKKRPTAPRDVRAHSFQGHRLYHLGADGPRCPQEASMAEGSTHQAGLDVAGSPVGEPLEVASRLPRELRTETCWQDSSIPLAASPAAPAALEEEAASPTPPRPATPVHPGSEPAAGLSWASPRSPASSPLSSAGSGSGLACSSLQEFQKATATLVQLSDRSLSPSGPEAEGSPGTDPSWSEELSVPGDLGPPSSWGLCQGDPQWGAVPGGAGLTTWPGLECGQAAPPPGAPREVAAAEDLVPGRSCLQTGWPLPPQDVCSPRSGSELSEASSQVWDEDIEENLLEPGLVAQPTSGCSSPPGSSSWEHSMVGPALGSGQGQEPSETSESLSGGSNTGSPEQLSSEAASTSDLDLSLSFPSGTSASRGARCQERARGAGPSLSPGRNPPQASPGPEVPYGLASLVAEGQAAGCAGNEAPQVPEQAGPPPGTGFPAGASSPVDEEWRCGGGDLPCAPSWDAHLPPPPSPPPADSHGDEAQPCCEDFPSPPQEAMVPQGSLGPLEEDISIATQDLSLSEGAPKQALSQGSQELGLDLRASWLCRGPECELGGLGSAVGTQASSGQWSEQITWPESPLGGGGGSVPGGLPRAPTWPSFPSRGGCVAGEGLSGLLVAGDPDVLSVGPCALKKALGRCMGPQDGLQCFESTGRLGGSSSSSAPPQDPVPLVAHGQAGSLGHTGEEGVEGLSHWAEDSMGRELLPGEHSATGHQPPGSCSNFLGTERDDAVAVVSTQLTQRILLDSMAVLAPGGSL</sequence>
<feature type="region of interest" description="Disordered" evidence="1">
    <location>
        <begin position="1264"/>
        <end position="1386"/>
    </location>
</feature>
<feature type="region of interest" description="Disordered" evidence="1">
    <location>
        <begin position="1977"/>
        <end position="2011"/>
    </location>
</feature>
<evidence type="ECO:0000313" key="2">
    <source>
        <dbReference type="Ensembl" id="ENSCLAP00000009519.1"/>
    </source>
</evidence>
<dbReference type="Ensembl" id="ENSCLAT00000009648.1">
    <property type="protein sequence ID" value="ENSCLAP00000009519.1"/>
    <property type="gene ID" value="ENSCLAG00000006606.1"/>
</dbReference>
<proteinExistence type="predicted"/>
<dbReference type="GO" id="GO:0034453">
    <property type="term" value="P:microtubule anchoring"/>
    <property type="evidence" value="ECO:0007669"/>
    <property type="project" value="InterPro"/>
</dbReference>
<dbReference type="GO" id="GO:0008017">
    <property type="term" value="F:microtubule binding"/>
    <property type="evidence" value="ECO:0007669"/>
    <property type="project" value="InterPro"/>
</dbReference>
<accession>A0A8C2V9J4</accession>
<feature type="compositionally biased region" description="Basic and acidic residues" evidence="1">
    <location>
        <begin position="824"/>
        <end position="833"/>
    </location>
</feature>